<proteinExistence type="predicted"/>
<dbReference type="HOGENOM" id="CLU_2941996_0_0_1"/>
<evidence type="ECO:0000313" key="2">
    <source>
        <dbReference type="EMBL" id="KIM38172.1"/>
    </source>
</evidence>
<dbReference type="Proteomes" id="UP000053424">
    <property type="component" value="Unassembled WGS sequence"/>
</dbReference>
<feature type="chain" id="PRO_5002159389" evidence="1">
    <location>
        <begin position="22"/>
        <end position="60"/>
    </location>
</feature>
<name>A0A0C2YAZ6_HEBCY</name>
<sequence length="60" mass="6468">MNKLKFNAALVAMLAASVVVASPLKSPAGKQVEGRDTLLYLERQDNMFLKPHATEPAPST</sequence>
<protein>
    <submittedName>
        <fullName evidence="2">Uncharacterized protein</fullName>
    </submittedName>
</protein>
<gene>
    <name evidence="2" type="ORF">M413DRAFT_30311</name>
</gene>
<reference evidence="2 3" key="1">
    <citation type="submission" date="2014-04" db="EMBL/GenBank/DDBJ databases">
        <authorList>
            <consortium name="DOE Joint Genome Institute"/>
            <person name="Kuo A."/>
            <person name="Gay G."/>
            <person name="Dore J."/>
            <person name="Kohler A."/>
            <person name="Nagy L.G."/>
            <person name="Floudas D."/>
            <person name="Copeland A."/>
            <person name="Barry K.W."/>
            <person name="Cichocki N."/>
            <person name="Veneault-Fourrey C."/>
            <person name="LaButti K."/>
            <person name="Lindquist E.A."/>
            <person name="Lipzen A."/>
            <person name="Lundell T."/>
            <person name="Morin E."/>
            <person name="Murat C."/>
            <person name="Sun H."/>
            <person name="Tunlid A."/>
            <person name="Henrissat B."/>
            <person name="Grigoriev I.V."/>
            <person name="Hibbett D.S."/>
            <person name="Martin F."/>
            <person name="Nordberg H.P."/>
            <person name="Cantor M.N."/>
            <person name="Hua S.X."/>
        </authorList>
    </citation>
    <scope>NUCLEOTIDE SEQUENCE [LARGE SCALE GENOMIC DNA]</scope>
    <source>
        <strain evidence="3">h7</strain>
    </source>
</reference>
<accession>A0A0C2YAZ6</accession>
<keyword evidence="1" id="KW-0732">Signal</keyword>
<reference evidence="3" key="2">
    <citation type="submission" date="2015-01" db="EMBL/GenBank/DDBJ databases">
        <title>Evolutionary Origins and Diversification of the Mycorrhizal Mutualists.</title>
        <authorList>
            <consortium name="DOE Joint Genome Institute"/>
            <consortium name="Mycorrhizal Genomics Consortium"/>
            <person name="Kohler A."/>
            <person name="Kuo A."/>
            <person name="Nagy L.G."/>
            <person name="Floudas D."/>
            <person name="Copeland A."/>
            <person name="Barry K.W."/>
            <person name="Cichocki N."/>
            <person name="Veneault-Fourrey C."/>
            <person name="LaButti K."/>
            <person name="Lindquist E.A."/>
            <person name="Lipzen A."/>
            <person name="Lundell T."/>
            <person name="Morin E."/>
            <person name="Murat C."/>
            <person name="Riley R."/>
            <person name="Ohm R."/>
            <person name="Sun H."/>
            <person name="Tunlid A."/>
            <person name="Henrissat B."/>
            <person name="Grigoriev I.V."/>
            <person name="Hibbett D.S."/>
            <person name="Martin F."/>
        </authorList>
    </citation>
    <scope>NUCLEOTIDE SEQUENCE [LARGE SCALE GENOMIC DNA]</scope>
    <source>
        <strain evidence="3">h7</strain>
    </source>
</reference>
<dbReference type="AlphaFoldDB" id="A0A0C2YAZ6"/>
<dbReference type="EMBL" id="KN831792">
    <property type="protein sequence ID" value="KIM38172.1"/>
    <property type="molecule type" value="Genomic_DNA"/>
</dbReference>
<feature type="signal peptide" evidence="1">
    <location>
        <begin position="1"/>
        <end position="21"/>
    </location>
</feature>
<evidence type="ECO:0000313" key="3">
    <source>
        <dbReference type="Proteomes" id="UP000053424"/>
    </source>
</evidence>
<evidence type="ECO:0000256" key="1">
    <source>
        <dbReference type="SAM" id="SignalP"/>
    </source>
</evidence>
<organism evidence="2 3">
    <name type="scientific">Hebeloma cylindrosporum</name>
    <dbReference type="NCBI Taxonomy" id="76867"/>
    <lineage>
        <taxon>Eukaryota</taxon>
        <taxon>Fungi</taxon>
        <taxon>Dikarya</taxon>
        <taxon>Basidiomycota</taxon>
        <taxon>Agaricomycotina</taxon>
        <taxon>Agaricomycetes</taxon>
        <taxon>Agaricomycetidae</taxon>
        <taxon>Agaricales</taxon>
        <taxon>Agaricineae</taxon>
        <taxon>Hymenogastraceae</taxon>
        <taxon>Hebeloma</taxon>
    </lineage>
</organism>
<keyword evidence="3" id="KW-1185">Reference proteome</keyword>